<proteinExistence type="inferred from homology"/>
<protein>
    <submittedName>
        <fullName evidence="4">DNA-binding ferritin-like protein (Oxidative damage protectant)</fullName>
    </submittedName>
</protein>
<dbReference type="GO" id="GO:0003677">
    <property type="term" value="F:DNA binding"/>
    <property type="evidence" value="ECO:0007669"/>
    <property type="project" value="UniProtKB-KW"/>
</dbReference>
<reference evidence="4" key="1">
    <citation type="submission" date="2020-11" db="EMBL/GenBank/DDBJ databases">
        <title>Carbohydrate-dependent, anaerobic sulfur respiration: A novel catabolism in halophilic archaea.</title>
        <authorList>
            <person name="Sorokin D.Y."/>
            <person name="Messina E."/>
            <person name="Smedile F."/>
            <person name="La Cono V."/>
            <person name="Hallsworth J.E."/>
            <person name="Yakimov M.M."/>
        </authorList>
    </citation>
    <scope>NUCLEOTIDE SEQUENCE</scope>
    <source>
        <strain evidence="4">HSR-Bgl</strain>
    </source>
</reference>
<dbReference type="Proteomes" id="UP000663305">
    <property type="component" value="Chromosome"/>
</dbReference>
<evidence type="ECO:0000256" key="2">
    <source>
        <dbReference type="RuleBase" id="RU003875"/>
    </source>
</evidence>
<dbReference type="Gene3D" id="1.20.1260.10">
    <property type="match status" value="1"/>
</dbReference>
<dbReference type="InterPro" id="IPR012347">
    <property type="entry name" value="Ferritin-like"/>
</dbReference>
<dbReference type="AlphaFoldDB" id="A0A897NGE4"/>
<comment type="similarity">
    <text evidence="1 2">Belongs to the Dps family.</text>
</comment>
<dbReference type="CDD" id="cd01043">
    <property type="entry name" value="DPS"/>
    <property type="match status" value="1"/>
</dbReference>
<dbReference type="InterPro" id="IPR054862">
    <property type="entry name" value="DNA_prot_starvation"/>
</dbReference>
<feature type="domain" description="Ferritin/DPS" evidence="3">
    <location>
        <begin position="119"/>
        <end position="260"/>
    </location>
</feature>
<dbReference type="NCBIfam" id="NF041388">
    <property type="entry name" value="DNAstvprot_Halo"/>
    <property type="match status" value="1"/>
</dbReference>
<dbReference type="PANTHER" id="PTHR42932">
    <property type="entry name" value="GENERAL STRESS PROTEIN 20U"/>
    <property type="match status" value="1"/>
</dbReference>
<dbReference type="InterPro" id="IPR009078">
    <property type="entry name" value="Ferritin-like_SF"/>
</dbReference>
<dbReference type="InterPro" id="IPR008331">
    <property type="entry name" value="Ferritin_DPS_dom"/>
</dbReference>
<dbReference type="GO" id="GO:0008199">
    <property type="term" value="F:ferric iron binding"/>
    <property type="evidence" value="ECO:0007669"/>
    <property type="project" value="InterPro"/>
</dbReference>
<dbReference type="Pfam" id="PF00210">
    <property type="entry name" value="Ferritin"/>
    <property type="match status" value="1"/>
</dbReference>
<dbReference type="PRINTS" id="PR01346">
    <property type="entry name" value="HELNAPAPROT"/>
</dbReference>
<organism evidence="4 5">
    <name type="scientific">Halapricum desulfuricans</name>
    <dbReference type="NCBI Taxonomy" id="2841257"/>
    <lineage>
        <taxon>Archaea</taxon>
        <taxon>Methanobacteriati</taxon>
        <taxon>Methanobacteriota</taxon>
        <taxon>Stenosarchaea group</taxon>
        <taxon>Halobacteria</taxon>
        <taxon>Halobacteriales</taxon>
        <taxon>Haloarculaceae</taxon>
        <taxon>Halapricum</taxon>
    </lineage>
</organism>
<evidence type="ECO:0000313" key="4">
    <source>
        <dbReference type="EMBL" id="QSG11777.1"/>
    </source>
</evidence>
<gene>
    <name evidence="4" type="primary">dps</name>
    <name evidence="4" type="ORF">HSBGL_1356</name>
</gene>
<dbReference type="PANTHER" id="PTHR42932:SF1">
    <property type="entry name" value="GENERAL STRESS PROTEIN 20U"/>
    <property type="match status" value="1"/>
</dbReference>
<keyword evidence="4" id="KW-0238">DNA-binding</keyword>
<evidence type="ECO:0000259" key="3">
    <source>
        <dbReference type="Pfam" id="PF00210"/>
    </source>
</evidence>
<dbReference type="SUPFAM" id="SSF47240">
    <property type="entry name" value="Ferritin-like"/>
    <property type="match status" value="1"/>
</dbReference>
<name>A0A897NGE4_9EURY</name>
<evidence type="ECO:0000313" key="5">
    <source>
        <dbReference type="Proteomes" id="UP000663305"/>
    </source>
</evidence>
<sequence>MLAAVAVGHRRLDRHSFGAVERRRDLADRFVADRSSGNDSYTVTTMTTPGSSQTAANVSAISNSCFAFQKYISGLRNYMGIAFVSVIAMSSQREIRQQAGTVEENRLRLEQGKAEQIVEALNTDLASTYVLYHQLKKHHWNVEGAEFHDVHEYLGEAAGRAEEAADELAERLQAIGGTPIASGKSLEEHAPVEPEGEDVYDVRMSLENDLEIYGEIIESLRDHVDLATNLGDHATAEVLRQILVEVEEDAHHLDHYLEDDTLVVSE</sequence>
<dbReference type="InterPro" id="IPR002177">
    <property type="entry name" value="DPS_DNA-bd"/>
</dbReference>
<evidence type="ECO:0000256" key="1">
    <source>
        <dbReference type="ARBA" id="ARBA00009497"/>
    </source>
</evidence>
<dbReference type="EMBL" id="CP064789">
    <property type="protein sequence ID" value="QSG11777.1"/>
    <property type="molecule type" value="Genomic_DNA"/>
</dbReference>
<accession>A0A897NGE4</accession>